<sequence>MYPGYCLFSVFHARDRLPRPGRLWIQFTISALSHSGVRPFLSTDFGAWPRCAYAWKVLNAMTVPDSFSIRVIHSSALSRIRSSMAVPPSNVCTPVIGPEAVIIKDYILSL</sequence>
<geneLocation type="plasmid" evidence="1">
    <name>pBD2</name>
</geneLocation>
<reference evidence="1" key="1">
    <citation type="journal article" date="2003" name="J. Bacteriol.">
        <title>Complete nucleotide sequence and genetic organization of the 210-kilobase linear plasmid of Rhodococcus erythropolis BD2.</title>
        <authorList>
            <person name="Stecker C."/>
            <person name="Johann A."/>
            <person name="Herzberg C."/>
            <person name="Averhoff B."/>
            <person name="Gottschalk G."/>
        </authorList>
    </citation>
    <scope>NUCLEOTIDE SEQUENCE</scope>
    <source>
        <strain evidence="1">BD2</strain>
        <plasmid evidence="1">pBD2</plasmid>
    </source>
</reference>
<organism evidence="1">
    <name type="scientific">Rhodococcus erythropolis</name>
    <name type="common">Arthrobacter picolinophilus</name>
    <dbReference type="NCBI Taxonomy" id="1833"/>
    <lineage>
        <taxon>Bacteria</taxon>
        <taxon>Bacillati</taxon>
        <taxon>Actinomycetota</taxon>
        <taxon>Actinomycetes</taxon>
        <taxon>Mycobacteriales</taxon>
        <taxon>Nocardiaceae</taxon>
        <taxon>Rhodococcus</taxon>
        <taxon>Rhodococcus erythropolis group</taxon>
    </lineage>
</organism>
<evidence type="ECO:0000313" key="1">
    <source>
        <dbReference type="EMBL" id="AAP73917.1"/>
    </source>
</evidence>
<dbReference type="AlphaFoldDB" id="Q6XNB4"/>
<accession>Q6XNB4</accession>
<name>Q6XNB4_RHOER</name>
<proteinExistence type="predicted"/>
<keyword evidence="1" id="KW-0614">Plasmid</keyword>
<gene>
    <name evidence="1" type="ORF">PBD2.032</name>
</gene>
<protein>
    <submittedName>
        <fullName evidence="1">Uncharacterized protein</fullName>
    </submittedName>
</protein>
<dbReference type="EMBL" id="AY223810">
    <property type="protein sequence ID" value="AAP73917.1"/>
    <property type="molecule type" value="Genomic_DNA"/>
</dbReference>